<dbReference type="RefSeq" id="WP_109683730.1">
    <property type="nucleotide sequence ID" value="NZ_QGDN01000001.1"/>
</dbReference>
<keyword evidence="4 6" id="KW-1133">Transmembrane helix</keyword>
<evidence type="ECO:0000256" key="5">
    <source>
        <dbReference type="ARBA" id="ARBA00023136"/>
    </source>
</evidence>
<evidence type="ECO:0000259" key="7">
    <source>
        <dbReference type="Pfam" id="PF04138"/>
    </source>
</evidence>
<feature type="domain" description="GtrA/DPMS transmembrane" evidence="7">
    <location>
        <begin position="28"/>
        <end position="156"/>
    </location>
</feature>
<feature type="transmembrane region" description="Helical" evidence="6">
    <location>
        <begin position="67"/>
        <end position="86"/>
    </location>
</feature>
<organism evidence="8 9">
    <name type="scientific">Branchiibius hedensis</name>
    <dbReference type="NCBI Taxonomy" id="672460"/>
    <lineage>
        <taxon>Bacteria</taxon>
        <taxon>Bacillati</taxon>
        <taxon>Actinomycetota</taxon>
        <taxon>Actinomycetes</taxon>
        <taxon>Micrococcales</taxon>
        <taxon>Dermacoccaceae</taxon>
        <taxon>Branchiibius</taxon>
    </lineage>
</organism>
<dbReference type="InterPro" id="IPR007267">
    <property type="entry name" value="GtrA_DPMS_TM"/>
</dbReference>
<comment type="similarity">
    <text evidence="2">Belongs to the GtrA family.</text>
</comment>
<dbReference type="InterPro" id="IPR051401">
    <property type="entry name" value="GtrA_CellWall_Glycosyl"/>
</dbReference>
<accession>A0A2Y8ZKP3</accession>
<dbReference type="GO" id="GO:0005886">
    <property type="term" value="C:plasma membrane"/>
    <property type="evidence" value="ECO:0007669"/>
    <property type="project" value="TreeGrafter"/>
</dbReference>
<dbReference type="AlphaFoldDB" id="A0A2Y8ZKP3"/>
<dbReference type="GO" id="GO:0000271">
    <property type="term" value="P:polysaccharide biosynthetic process"/>
    <property type="evidence" value="ECO:0007669"/>
    <property type="project" value="InterPro"/>
</dbReference>
<dbReference type="Pfam" id="PF04138">
    <property type="entry name" value="GtrA_DPMS_TM"/>
    <property type="match status" value="1"/>
</dbReference>
<proteinExistence type="inferred from homology"/>
<evidence type="ECO:0000256" key="1">
    <source>
        <dbReference type="ARBA" id="ARBA00004141"/>
    </source>
</evidence>
<keyword evidence="9" id="KW-1185">Reference proteome</keyword>
<keyword evidence="5 6" id="KW-0472">Membrane</keyword>
<evidence type="ECO:0000256" key="2">
    <source>
        <dbReference type="ARBA" id="ARBA00009399"/>
    </source>
</evidence>
<feature type="transmembrane region" description="Helical" evidence="6">
    <location>
        <begin position="26"/>
        <end position="47"/>
    </location>
</feature>
<evidence type="ECO:0000313" key="9">
    <source>
        <dbReference type="Proteomes" id="UP000250028"/>
    </source>
</evidence>
<feature type="transmembrane region" description="Helical" evidence="6">
    <location>
        <begin position="98"/>
        <end position="121"/>
    </location>
</feature>
<protein>
    <submittedName>
        <fullName evidence="8">Flippase GtrA (Transmembrane translocase of bactoprenol-linked glucose)</fullName>
    </submittedName>
</protein>
<name>A0A2Y8ZKP3_9MICO</name>
<dbReference type="EMBL" id="UESZ01000001">
    <property type="protein sequence ID" value="SSA32970.1"/>
    <property type="molecule type" value="Genomic_DNA"/>
</dbReference>
<evidence type="ECO:0000256" key="3">
    <source>
        <dbReference type="ARBA" id="ARBA00022692"/>
    </source>
</evidence>
<reference evidence="9" key="1">
    <citation type="submission" date="2016-10" db="EMBL/GenBank/DDBJ databases">
        <authorList>
            <person name="Varghese N."/>
            <person name="Submissions S."/>
        </authorList>
    </citation>
    <scope>NUCLEOTIDE SEQUENCE [LARGE SCALE GENOMIC DNA]</scope>
    <source>
        <strain evidence="9">DSM 22951</strain>
    </source>
</reference>
<keyword evidence="3 6" id="KW-0812">Transmembrane</keyword>
<evidence type="ECO:0000256" key="4">
    <source>
        <dbReference type="ARBA" id="ARBA00022989"/>
    </source>
</evidence>
<dbReference type="PANTHER" id="PTHR38459:SF1">
    <property type="entry name" value="PROPHAGE BACTOPRENOL-LINKED GLUCOSE TRANSLOCASE HOMOLOG"/>
    <property type="match status" value="1"/>
</dbReference>
<comment type="subcellular location">
    <subcellularLocation>
        <location evidence="1">Membrane</location>
        <topology evidence="1">Multi-pass membrane protein</topology>
    </subcellularLocation>
</comment>
<dbReference type="PANTHER" id="PTHR38459">
    <property type="entry name" value="PROPHAGE BACTOPRENOL-LINKED GLUCOSE TRANSLOCASE HOMOLOG"/>
    <property type="match status" value="1"/>
</dbReference>
<gene>
    <name evidence="8" type="ORF">SAMN04489750_0240</name>
</gene>
<evidence type="ECO:0000256" key="6">
    <source>
        <dbReference type="SAM" id="Phobius"/>
    </source>
</evidence>
<dbReference type="Proteomes" id="UP000250028">
    <property type="component" value="Unassembled WGS sequence"/>
</dbReference>
<feature type="transmembrane region" description="Helical" evidence="6">
    <location>
        <begin position="133"/>
        <end position="150"/>
    </location>
</feature>
<evidence type="ECO:0000313" key="8">
    <source>
        <dbReference type="EMBL" id="SSA32970.1"/>
    </source>
</evidence>
<dbReference type="OrthoDB" id="9807815at2"/>
<sequence>MTVNAQDLGPAANSRSTGRRPDFARLARFAAVGLLGLIADVGGFNLLRFAGPDGHGVMYTYVLGAKFISSTLGVVVAWLGNRYWVFPDTRRDKLHHEFVAFTIVCMIGVGIGVACLWVSHYLLGLQTQLDDNISANVIGLGLATAFRYWGYKRFVFTG</sequence>